<dbReference type="InterPro" id="IPR013201">
    <property type="entry name" value="Prot_inhib_I29"/>
</dbReference>
<evidence type="ECO:0000256" key="1">
    <source>
        <dbReference type="ARBA" id="ARBA00008455"/>
    </source>
</evidence>
<dbReference type="SMART" id="SM00645">
    <property type="entry name" value="Pept_C1"/>
    <property type="match status" value="1"/>
</dbReference>
<keyword evidence="6" id="KW-1185">Reference proteome</keyword>
<reference evidence="5" key="1">
    <citation type="submission" date="2019-06" db="EMBL/GenBank/DDBJ databases">
        <authorList>
            <person name="Zheng W."/>
        </authorList>
    </citation>
    <scope>NUCLEOTIDE SEQUENCE</scope>
    <source>
        <strain evidence="5">QDHG01</strain>
    </source>
</reference>
<dbReference type="InterPro" id="IPR025661">
    <property type="entry name" value="Pept_asp_AS"/>
</dbReference>
<dbReference type="Pfam" id="PF08246">
    <property type="entry name" value="Inhibitor_I29"/>
    <property type="match status" value="1"/>
</dbReference>
<proteinExistence type="inferred from homology"/>
<evidence type="ECO:0000256" key="2">
    <source>
        <dbReference type="ARBA" id="ARBA00023145"/>
    </source>
</evidence>
<dbReference type="CDD" id="cd02248">
    <property type="entry name" value="Peptidase_C1A"/>
    <property type="match status" value="1"/>
</dbReference>
<protein>
    <submittedName>
        <fullName evidence="5">Uncharacterized protein</fullName>
    </submittedName>
</protein>
<feature type="domain" description="Peptidase C1A papain C-terminal" evidence="3">
    <location>
        <begin position="133"/>
        <end position="367"/>
    </location>
</feature>
<dbReference type="InterPro" id="IPR038765">
    <property type="entry name" value="Papain-like_cys_pep_sf"/>
</dbReference>
<dbReference type="SUPFAM" id="SSF54001">
    <property type="entry name" value="Cysteine proteinases"/>
    <property type="match status" value="1"/>
</dbReference>
<accession>A0A8J8NN64</accession>
<dbReference type="OrthoDB" id="640249at2759"/>
<dbReference type="Proteomes" id="UP000785679">
    <property type="component" value="Unassembled WGS sequence"/>
</dbReference>
<dbReference type="InterPro" id="IPR013128">
    <property type="entry name" value="Peptidase_C1A"/>
</dbReference>
<organism evidence="5 6">
    <name type="scientific">Halteria grandinella</name>
    <dbReference type="NCBI Taxonomy" id="5974"/>
    <lineage>
        <taxon>Eukaryota</taxon>
        <taxon>Sar</taxon>
        <taxon>Alveolata</taxon>
        <taxon>Ciliophora</taxon>
        <taxon>Intramacronucleata</taxon>
        <taxon>Spirotrichea</taxon>
        <taxon>Stichotrichia</taxon>
        <taxon>Sporadotrichida</taxon>
        <taxon>Halteriidae</taxon>
        <taxon>Halteria</taxon>
    </lineage>
</organism>
<dbReference type="InterPro" id="IPR000668">
    <property type="entry name" value="Peptidase_C1A_C"/>
</dbReference>
<dbReference type="PRINTS" id="PR00705">
    <property type="entry name" value="PAPAIN"/>
</dbReference>
<evidence type="ECO:0000259" key="4">
    <source>
        <dbReference type="SMART" id="SM00848"/>
    </source>
</evidence>
<dbReference type="GO" id="GO:0008234">
    <property type="term" value="F:cysteine-type peptidase activity"/>
    <property type="evidence" value="ECO:0007669"/>
    <property type="project" value="InterPro"/>
</dbReference>
<name>A0A8J8NN64_HALGN</name>
<dbReference type="PANTHER" id="PTHR12411">
    <property type="entry name" value="CYSTEINE PROTEASE FAMILY C1-RELATED"/>
    <property type="match status" value="1"/>
</dbReference>
<sequence>MISKSRGTLLLVGVAAVAALYAYSDLPRSSATFLQLQSSSEIEVAFLQFLAKYGKSYASKAEHSERFETFMKTYNMVQSHNSKQGVTSKLAINKFADMRMEEVTGGAKGLVEEFNKIDKIQINTLKNITNVNVTDLVDWTHSDKVGPVYDQGACQACWAFSAATTMGSAISIINGESFDKNMVSVQYLVDCNTYNAGCARGSMWNAYRWIMRKGYVNWHEYDTEYLGLQRPCKMPPADRLKKVPNLLPLIFPPLNIMNMMILVTMQPVAVAIHTPDCFRSYSGGVLREEDCDCSNNNYFGNEVEQSAVIVGYAVEPGTLGCQGYWIVKNSWGEQWGENGYVRLCIPAFEDDLPLGMCNIQAYPQIPYNGIFQFE</sequence>
<dbReference type="GO" id="GO:0006508">
    <property type="term" value="P:proteolysis"/>
    <property type="evidence" value="ECO:0007669"/>
    <property type="project" value="InterPro"/>
</dbReference>
<evidence type="ECO:0000259" key="3">
    <source>
        <dbReference type="SMART" id="SM00645"/>
    </source>
</evidence>
<dbReference type="InterPro" id="IPR039417">
    <property type="entry name" value="Peptidase_C1A_papain-like"/>
</dbReference>
<keyword evidence="2" id="KW-0865">Zymogen</keyword>
<dbReference type="SMART" id="SM00848">
    <property type="entry name" value="Inhibitor_I29"/>
    <property type="match status" value="1"/>
</dbReference>
<dbReference type="PROSITE" id="PS00640">
    <property type="entry name" value="THIOL_PROTEASE_ASN"/>
    <property type="match status" value="1"/>
</dbReference>
<evidence type="ECO:0000313" key="5">
    <source>
        <dbReference type="EMBL" id="TNV77535.1"/>
    </source>
</evidence>
<comment type="similarity">
    <text evidence="1">Belongs to the peptidase C1 family.</text>
</comment>
<dbReference type="EMBL" id="RRYP01011751">
    <property type="protein sequence ID" value="TNV77535.1"/>
    <property type="molecule type" value="Genomic_DNA"/>
</dbReference>
<dbReference type="AlphaFoldDB" id="A0A8J8NN64"/>
<gene>
    <name evidence="5" type="ORF">FGO68_gene10384</name>
</gene>
<dbReference type="Pfam" id="PF00112">
    <property type="entry name" value="Peptidase_C1"/>
    <property type="match status" value="1"/>
</dbReference>
<dbReference type="Gene3D" id="3.90.70.10">
    <property type="entry name" value="Cysteine proteinases"/>
    <property type="match status" value="1"/>
</dbReference>
<evidence type="ECO:0000313" key="6">
    <source>
        <dbReference type="Proteomes" id="UP000785679"/>
    </source>
</evidence>
<feature type="domain" description="Cathepsin propeptide inhibitor" evidence="4">
    <location>
        <begin position="46"/>
        <end position="103"/>
    </location>
</feature>
<comment type="caution">
    <text evidence="5">The sequence shown here is derived from an EMBL/GenBank/DDBJ whole genome shotgun (WGS) entry which is preliminary data.</text>
</comment>